<protein>
    <recommendedName>
        <fullName evidence="4">Flagellar hook-length control protein FliK</fullName>
    </recommendedName>
</protein>
<dbReference type="Proteomes" id="UP000737171">
    <property type="component" value="Unassembled WGS sequence"/>
</dbReference>
<reference evidence="2 3" key="1">
    <citation type="submission" date="2020-05" db="EMBL/GenBank/DDBJ databases">
        <title>Aquincola sp. isolate from soil.</title>
        <authorList>
            <person name="Han J."/>
            <person name="Kim D.-U."/>
        </authorList>
    </citation>
    <scope>NUCLEOTIDE SEQUENCE [LARGE SCALE GENOMIC DNA]</scope>
    <source>
        <strain evidence="2 3">S2</strain>
    </source>
</reference>
<evidence type="ECO:0008006" key="4">
    <source>
        <dbReference type="Google" id="ProtNLM"/>
    </source>
</evidence>
<dbReference type="RefSeq" id="WP_173122382.1">
    <property type="nucleotide sequence ID" value="NZ_JABRWJ010000003.1"/>
</dbReference>
<evidence type="ECO:0000313" key="3">
    <source>
        <dbReference type="Proteomes" id="UP000737171"/>
    </source>
</evidence>
<keyword evidence="3" id="KW-1185">Reference proteome</keyword>
<feature type="compositionally biased region" description="Low complexity" evidence="1">
    <location>
        <begin position="60"/>
        <end position="82"/>
    </location>
</feature>
<gene>
    <name evidence="2" type="ORF">HLB44_09685</name>
</gene>
<evidence type="ECO:0000256" key="1">
    <source>
        <dbReference type="SAM" id="MobiDB-lite"/>
    </source>
</evidence>
<proteinExistence type="predicted"/>
<accession>A0ABX2EF75</accession>
<sequence length="221" mass="21674">MKLGAAAAAPAAGDCALPPPASAPAGPADEGRGQALQRPATSATTGRLGEQFARALLQQAGADEPATPTAEATTPAGLLAWPPATPHAPPLAAAPTTPAVSAGGDQAAAACAAQAAAQTRDAAACTPIVVTPTDAGTVWELSLNDPDGLALSLRAERVVAPQPAGAAPAPWTLAITTPTAEAAAALRQHAPRLADRLAARALAPAHLRIADQRPACDGHAD</sequence>
<name>A0ABX2EF75_9BURK</name>
<evidence type="ECO:0000313" key="2">
    <source>
        <dbReference type="EMBL" id="NRF67253.1"/>
    </source>
</evidence>
<comment type="caution">
    <text evidence="2">The sequence shown here is derived from an EMBL/GenBank/DDBJ whole genome shotgun (WGS) entry which is preliminary data.</text>
</comment>
<feature type="region of interest" description="Disordered" evidence="1">
    <location>
        <begin position="1"/>
        <end position="89"/>
    </location>
</feature>
<feature type="compositionally biased region" description="Low complexity" evidence="1">
    <location>
        <begin position="1"/>
        <end position="16"/>
    </location>
</feature>
<organism evidence="2 3">
    <name type="scientific">Pseudaquabacterium terrae</name>
    <dbReference type="NCBI Taxonomy" id="2732868"/>
    <lineage>
        <taxon>Bacteria</taxon>
        <taxon>Pseudomonadati</taxon>
        <taxon>Pseudomonadota</taxon>
        <taxon>Betaproteobacteria</taxon>
        <taxon>Burkholderiales</taxon>
        <taxon>Sphaerotilaceae</taxon>
        <taxon>Pseudaquabacterium</taxon>
    </lineage>
</organism>
<dbReference type="EMBL" id="JABRWJ010000003">
    <property type="protein sequence ID" value="NRF67253.1"/>
    <property type="molecule type" value="Genomic_DNA"/>
</dbReference>